<gene>
    <name evidence="1" type="ORF">N8T08_010453</name>
</gene>
<dbReference type="EMBL" id="JAOPJF010000085">
    <property type="protein sequence ID" value="KAK1140318.1"/>
    <property type="molecule type" value="Genomic_DNA"/>
</dbReference>
<accession>A0ACC3ARD1</accession>
<organism evidence="1 2">
    <name type="scientific">Aspergillus melleus</name>
    <dbReference type="NCBI Taxonomy" id="138277"/>
    <lineage>
        <taxon>Eukaryota</taxon>
        <taxon>Fungi</taxon>
        <taxon>Dikarya</taxon>
        <taxon>Ascomycota</taxon>
        <taxon>Pezizomycotina</taxon>
        <taxon>Eurotiomycetes</taxon>
        <taxon>Eurotiomycetidae</taxon>
        <taxon>Eurotiales</taxon>
        <taxon>Aspergillaceae</taxon>
        <taxon>Aspergillus</taxon>
        <taxon>Aspergillus subgen. Circumdati</taxon>
    </lineage>
</organism>
<sequence>MSSLKRAWPQLFPSKGTLTASTIPSQTGKVVIVTGATAGIGLELIKALYHAGATVYLAARNKDKADAAIADLQASSSSVGSLHFLPLDLNDLRTVKPFTQAFLAAESRLDLLFNNAGVANQSPSRRTQQGLEPHIGINCVAPYLLTQLLAPLLTATAALTNTRDNGVRVVWSTSMLVEFLAPAEGVPPVELEHPSADQNRNYAISKAGNWFLADRLARQLGERGVVSVAQNPGNIYTGIFDEAPRLTVWLSKPLYYSPVEGAQTMLWAGLAEEVEVKDGGRFVIPFGRWHPCPREELMEAMKEGDEGGKGYGRVFEEWCAKQVEGFR</sequence>
<comment type="caution">
    <text evidence="1">The sequence shown here is derived from an EMBL/GenBank/DDBJ whole genome shotgun (WGS) entry which is preliminary data.</text>
</comment>
<proteinExistence type="predicted"/>
<name>A0ACC3ARD1_9EURO</name>
<evidence type="ECO:0000313" key="2">
    <source>
        <dbReference type="Proteomes" id="UP001177260"/>
    </source>
</evidence>
<keyword evidence="2" id="KW-1185">Reference proteome</keyword>
<evidence type="ECO:0000313" key="1">
    <source>
        <dbReference type="EMBL" id="KAK1140318.1"/>
    </source>
</evidence>
<protein>
    <submittedName>
        <fullName evidence="1">Uncharacterized protein</fullName>
    </submittedName>
</protein>
<dbReference type="Proteomes" id="UP001177260">
    <property type="component" value="Unassembled WGS sequence"/>
</dbReference>
<reference evidence="1 2" key="1">
    <citation type="journal article" date="2023" name="ACS Omega">
        <title>Identification of the Neoaspergillic Acid Biosynthesis Gene Cluster by Establishing an In Vitro CRISPR-Ribonucleoprotein Genetic System in Aspergillus melleus.</title>
        <authorList>
            <person name="Yuan B."/>
            <person name="Grau M.F."/>
            <person name="Murata R.M."/>
            <person name="Torok T."/>
            <person name="Venkateswaran K."/>
            <person name="Stajich J.E."/>
            <person name="Wang C.C.C."/>
        </authorList>
    </citation>
    <scope>NUCLEOTIDE SEQUENCE [LARGE SCALE GENOMIC DNA]</scope>
    <source>
        <strain evidence="1 2">IMV 1140</strain>
    </source>
</reference>